<keyword evidence="3" id="KW-0805">Transcription regulation</keyword>
<dbReference type="CDD" id="cd00383">
    <property type="entry name" value="trans_reg_C"/>
    <property type="match status" value="1"/>
</dbReference>
<dbReference type="SMART" id="SM00448">
    <property type="entry name" value="REC"/>
    <property type="match status" value="1"/>
</dbReference>
<dbReference type="PANTHER" id="PTHR48111:SF37">
    <property type="entry name" value="RESPONSE REGULATOR PROTEIN CARR"/>
    <property type="match status" value="1"/>
</dbReference>
<evidence type="ECO:0000256" key="6">
    <source>
        <dbReference type="PROSITE-ProRule" id="PRU00169"/>
    </source>
</evidence>
<evidence type="ECO:0000256" key="2">
    <source>
        <dbReference type="ARBA" id="ARBA00023012"/>
    </source>
</evidence>
<dbReference type="GO" id="GO:0032993">
    <property type="term" value="C:protein-DNA complex"/>
    <property type="evidence" value="ECO:0007669"/>
    <property type="project" value="TreeGrafter"/>
</dbReference>
<protein>
    <submittedName>
        <fullName evidence="10">DNA-binding response regulator</fullName>
    </submittedName>
</protein>
<dbReference type="InterPro" id="IPR001789">
    <property type="entry name" value="Sig_transdc_resp-reg_receiver"/>
</dbReference>
<evidence type="ECO:0000259" key="8">
    <source>
        <dbReference type="PROSITE" id="PS50110"/>
    </source>
</evidence>
<dbReference type="RefSeq" id="WP_069910936.1">
    <property type="nucleotide sequence ID" value="NZ_LAJE02000254.1"/>
</dbReference>
<organism evidence="10 11">
    <name type="scientific">Devosia insulae DS-56</name>
    <dbReference type="NCBI Taxonomy" id="1116389"/>
    <lineage>
        <taxon>Bacteria</taxon>
        <taxon>Pseudomonadati</taxon>
        <taxon>Pseudomonadota</taxon>
        <taxon>Alphaproteobacteria</taxon>
        <taxon>Hyphomicrobiales</taxon>
        <taxon>Devosiaceae</taxon>
        <taxon>Devosia</taxon>
    </lineage>
</organism>
<reference evidence="10 11" key="1">
    <citation type="journal article" date="2015" name="Genome Announc.">
        <title>Genome Assemblies of Three Soil-Associated Devosia species: D. insulae, D. limi, and D. soli.</title>
        <authorList>
            <person name="Hassan Y.I."/>
            <person name="Lepp D."/>
            <person name="Zhou T."/>
        </authorList>
    </citation>
    <scope>NUCLEOTIDE SEQUENCE [LARGE SCALE GENOMIC DNA]</scope>
    <source>
        <strain evidence="10 11">DS-56</strain>
    </source>
</reference>
<dbReference type="Gene3D" id="1.10.10.10">
    <property type="entry name" value="Winged helix-like DNA-binding domain superfamily/Winged helix DNA-binding domain"/>
    <property type="match status" value="1"/>
</dbReference>
<dbReference type="GO" id="GO:0005829">
    <property type="term" value="C:cytosol"/>
    <property type="evidence" value="ECO:0007669"/>
    <property type="project" value="TreeGrafter"/>
</dbReference>
<dbReference type="PROSITE" id="PS50110">
    <property type="entry name" value="RESPONSE_REGULATORY"/>
    <property type="match status" value="1"/>
</dbReference>
<sequence>MRVLVAEDDRRIAEALAAALRAAGFVAEVESDGEEAWYRGDTEEFDAIILDLGLPTLDGLTILKRWRKAGRSGPVLILTARGHWEERVEGIEAGADDYVVKPFRIEEVVARIRAIVRRSGGFASSRVEIDDLVLDTRAMQVTRDGIPISLSPQEYRLFAYLAHQRGRVVSQMEITEHLYAQDFERESNSIEVLVGRVRRRLGTEIIKTRRGFGYYMGTLEE</sequence>
<name>A0A1E5XMK2_9HYPH</name>
<feature type="DNA-binding region" description="OmpR/PhoB-type" evidence="7">
    <location>
        <begin position="124"/>
        <end position="218"/>
    </location>
</feature>
<dbReference type="Proteomes" id="UP000095463">
    <property type="component" value="Unassembled WGS sequence"/>
</dbReference>
<proteinExistence type="predicted"/>
<feature type="domain" description="Response regulatory" evidence="8">
    <location>
        <begin position="2"/>
        <end position="116"/>
    </location>
</feature>
<evidence type="ECO:0000313" key="11">
    <source>
        <dbReference type="Proteomes" id="UP000095463"/>
    </source>
</evidence>
<dbReference type="EMBL" id="LAJE02000254">
    <property type="protein sequence ID" value="OEO29827.1"/>
    <property type="molecule type" value="Genomic_DNA"/>
</dbReference>
<dbReference type="GO" id="GO:0006355">
    <property type="term" value="P:regulation of DNA-templated transcription"/>
    <property type="evidence" value="ECO:0007669"/>
    <property type="project" value="InterPro"/>
</dbReference>
<dbReference type="InterPro" id="IPR001867">
    <property type="entry name" value="OmpR/PhoB-type_DNA-bd"/>
</dbReference>
<evidence type="ECO:0000256" key="4">
    <source>
        <dbReference type="ARBA" id="ARBA00023125"/>
    </source>
</evidence>
<evidence type="ECO:0000256" key="3">
    <source>
        <dbReference type="ARBA" id="ARBA00023015"/>
    </source>
</evidence>
<keyword evidence="2" id="KW-0902">Two-component regulatory system</keyword>
<dbReference type="Gene3D" id="6.10.250.690">
    <property type="match status" value="1"/>
</dbReference>
<feature type="modified residue" description="4-aspartylphosphate" evidence="6">
    <location>
        <position position="51"/>
    </location>
</feature>
<dbReference type="SUPFAM" id="SSF52172">
    <property type="entry name" value="CheY-like"/>
    <property type="match status" value="1"/>
</dbReference>
<keyword evidence="5" id="KW-0804">Transcription</keyword>
<dbReference type="AlphaFoldDB" id="A0A1E5XMK2"/>
<dbReference type="GO" id="GO:0000976">
    <property type="term" value="F:transcription cis-regulatory region binding"/>
    <property type="evidence" value="ECO:0007669"/>
    <property type="project" value="TreeGrafter"/>
</dbReference>
<dbReference type="InterPro" id="IPR039420">
    <property type="entry name" value="WalR-like"/>
</dbReference>
<dbReference type="FunFam" id="3.40.50.2300:FF:000002">
    <property type="entry name" value="DNA-binding response regulator PhoP"/>
    <property type="match status" value="1"/>
</dbReference>
<evidence type="ECO:0000259" key="9">
    <source>
        <dbReference type="PROSITE" id="PS51755"/>
    </source>
</evidence>
<accession>A0A1E5XMK2</accession>
<dbReference type="PANTHER" id="PTHR48111">
    <property type="entry name" value="REGULATOR OF RPOS"/>
    <property type="match status" value="1"/>
</dbReference>
<dbReference type="Pfam" id="PF00072">
    <property type="entry name" value="Response_reg"/>
    <property type="match status" value="1"/>
</dbReference>
<evidence type="ECO:0000256" key="1">
    <source>
        <dbReference type="ARBA" id="ARBA00022553"/>
    </source>
</evidence>
<dbReference type="PROSITE" id="PS51755">
    <property type="entry name" value="OMPR_PHOB"/>
    <property type="match status" value="1"/>
</dbReference>
<dbReference type="GO" id="GO:0000156">
    <property type="term" value="F:phosphorelay response regulator activity"/>
    <property type="evidence" value="ECO:0007669"/>
    <property type="project" value="TreeGrafter"/>
</dbReference>
<dbReference type="Pfam" id="PF00486">
    <property type="entry name" value="Trans_reg_C"/>
    <property type="match status" value="1"/>
</dbReference>
<dbReference type="InterPro" id="IPR011006">
    <property type="entry name" value="CheY-like_superfamily"/>
</dbReference>
<gene>
    <name evidence="10" type="ORF">VW23_024085</name>
</gene>
<feature type="domain" description="OmpR/PhoB-type" evidence="9">
    <location>
        <begin position="124"/>
        <end position="218"/>
    </location>
</feature>
<keyword evidence="4 7" id="KW-0238">DNA-binding</keyword>
<comment type="caution">
    <text evidence="10">The sequence shown here is derived from an EMBL/GenBank/DDBJ whole genome shotgun (WGS) entry which is preliminary data.</text>
</comment>
<dbReference type="SMART" id="SM00862">
    <property type="entry name" value="Trans_reg_C"/>
    <property type="match status" value="1"/>
</dbReference>
<dbReference type="Gene3D" id="3.40.50.2300">
    <property type="match status" value="1"/>
</dbReference>
<keyword evidence="11" id="KW-1185">Reference proteome</keyword>
<dbReference type="OrthoDB" id="5297525at2"/>
<evidence type="ECO:0000256" key="7">
    <source>
        <dbReference type="PROSITE-ProRule" id="PRU01091"/>
    </source>
</evidence>
<keyword evidence="1 6" id="KW-0597">Phosphoprotein</keyword>
<evidence type="ECO:0000313" key="10">
    <source>
        <dbReference type="EMBL" id="OEO29827.1"/>
    </source>
</evidence>
<evidence type="ECO:0000256" key="5">
    <source>
        <dbReference type="ARBA" id="ARBA00023163"/>
    </source>
</evidence>
<dbReference type="InterPro" id="IPR036388">
    <property type="entry name" value="WH-like_DNA-bd_sf"/>
</dbReference>